<accession>A0A9P0F7K7</accession>
<dbReference type="Proteomes" id="UP001152759">
    <property type="component" value="Chromosome 9"/>
</dbReference>
<protein>
    <submittedName>
        <fullName evidence="3">Uncharacterized protein</fullName>
    </submittedName>
</protein>
<reference evidence="3" key="1">
    <citation type="submission" date="2021-12" db="EMBL/GenBank/DDBJ databases">
        <authorList>
            <person name="King R."/>
        </authorList>
    </citation>
    <scope>NUCLEOTIDE SEQUENCE</scope>
</reference>
<feature type="region of interest" description="Disordered" evidence="1">
    <location>
        <begin position="1"/>
        <end position="26"/>
    </location>
</feature>
<sequence length="492" mass="53728">MFSAIEQTGETGENEDRSRRQTSKSARALPRDRISLLGLIITLLALPLYVSSCDLVVQILSHGIRPESLKMHKGQNICFEDSKERIPLTLIDVSIEIRYQLQYYTADYELSFCTAPHECLEGNDTLSVNEGTYCFLTSKPYSDTIQNVCQECQDQSGGKCAHYAIARKKGKLSGVWRQSSNRRQLKFYLSRLDSPRQGRIVHSECDNVGTDSKDDVTLEINESEFDKAAPRSLLKYGDDFYPVESSEFGRPERGTFGDYQVSVDNRETLFASARKSCETFDSCSCNCSEQPGSMIGSFLSRKEDYKKVVGVKRLLKNDTLLDLTDSQDSVDEQILLTSDTIEMLVNNIRCKGGLWGSAPAPEAMMQTAAPNTIQILAVTCALFIIFAILGCLLCTQCGRTCLCIWCTCHVCQKCCCSSDDDSDVGVRNSSNGCCEGCFLPVSSGGDGASDHDGFCDCCGGGGSHASNGDCCGDGCCDGGDCADCAECVCDCS</sequence>
<proteinExistence type="predicted"/>
<keyword evidence="2" id="KW-0812">Transmembrane</keyword>
<feature type="compositionally biased region" description="Polar residues" evidence="1">
    <location>
        <begin position="1"/>
        <end position="11"/>
    </location>
</feature>
<name>A0A9P0F7K7_BEMTA</name>
<evidence type="ECO:0000256" key="2">
    <source>
        <dbReference type="SAM" id="Phobius"/>
    </source>
</evidence>
<evidence type="ECO:0000313" key="4">
    <source>
        <dbReference type="Proteomes" id="UP001152759"/>
    </source>
</evidence>
<keyword evidence="2" id="KW-0472">Membrane</keyword>
<dbReference type="KEGG" id="btab:109030882"/>
<gene>
    <name evidence="3" type="ORF">BEMITA_LOCUS13569</name>
</gene>
<feature type="transmembrane region" description="Helical" evidence="2">
    <location>
        <begin position="373"/>
        <end position="394"/>
    </location>
</feature>
<evidence type="ECO:0000256" key="1">
    <source>
        <dbReference type="SAM" id="MobiDB-lite"/>
    </source>
</evidence>
<keyword evidence="2" id="KW-1133">Transmembrane helix</keyword>
<keyword evidence="4" id="KW-1185">Reference proteome</keyword>
<dbReference type="EMBL" id="OU963870">
    <property type="protein sequence ID" value="CAH0395379.1"/>
    <property type="molecule type" value="Genomic_DNA"/>
</dbReference>
<organism evidence="3 4">
    <name type="scientific">Bemisia tabaci</name>
    <name type="common">Sweetpotato whitefly</name>
    <name type="synonym">Aleurodes tabaci</name>
    <dbReference type="NCBI Taxonomy" id="7038"/>
    <lineage>
        <taxon>Eukaryota</taxon>
        <taxon>Metazoa</taxon>
        <taxon>Ecdysozoa</taxon>
        <taxon>Arthropoda</taxon>
        <taxon>Hexapoda</taxon>
        <taxon>Insecta</taxon>
        <taxon>Pterygota</taxon>
        <taxon>Neoptera</taxon>
        <taxon>Paraneoptera</taxon>
        <taxon>Hemiptera</taxon>
        <taxon>Sternorrhyncha</taxon>
        <taxon>Aleyrodoidea</taxon>
        <taxon>Aleyrodidae</taxon>
        <taxon>Aleyrodinae</taxon>
        <taxon>Bemisia</taxon>
    </lineage>
</organism>
<dbReference type="AlphaFoldDB" id="A0A9P0F7K7"/>
<evidence type="ECO:0000313" key="3">
    <source>
        <dbReference type="EMBL" id="CAH0395379.1"/>
    </source>
</evidence>